<proteinExistence type="inferred from homology"/>
<dbReference type="GO" id="GO:0005739">
    <property type="term" value="C:mitochondrion"/>
    <property type="evidence" value="ECO:0007669"/>
    <property type="project" value="UniProtKB-SubCell"/>
</dbReference>
<evidence type="ECO:0000256" key="1">
    <source>
        <dbReference type="ARBA" id="ARBA00004173"/>
    </source>
</evidence>
<organism evidence="7 8">
    <name type="scientific">Cryptolaemus montrouzieri</name>
    <dbReference type="NCBI Taxonomy" id="559131"/>
    <lineage>
        <taxon>Eukaryota</taxon>
        <taxon>Metazoa</taxon>
        <taxon>Ecdysozoa</taxon>
        <taxon>Arthropoda</taxon>
        <taxon>Hexapoda</taxon>
        <taxon>Insecta</taxon>
        <taxon>Pterygota</taxon>
        <taxon>Neoptera</taxon>
        <taxon>Endopterygota</taxon>
        <taxon>Coleoptera</taxon>
        <taxon>Polyphaga</taxon>
        <taxon>Cucujiformia</taxon>
        <taxon>Coccinelloidea</taxon>
        <taxon>Coccinellidae</taxon>
        <taxon>Scymninae</taxon>
        <taxon>Scymnini</taxon>
        <taxon>Cryptolaemus</taxon>
    </lineage>
</organism>
<evidence type="ECO:0008006" key="9">
    <source>
        <dbReference type="Google" id="ProtNLM"/>
    </source>
</evidence>
<dbReference type="AlphaFoldDB" id="A0ABD2N8A5"/>
<dbReference type="Pfam" id="PF09809">
    <property type="entry name" value="MRP-L27"/>
    <property type="match status" value="1"/>
</dbReference>
<evidence type="ECO:0000256" key="4">
    <source>
        <dbReference type="ARBA" id="ARBA00022980"/>
    </source>
</evidence>
<dbReference type="GO" id="GO:0005840">
    <property type="term" value="C:ribosome"/>
    <property type="evidence" value="ECO:0007669"/>
    <property type="project" value="UniProtKB-KW"/>
</dbReference>
<protein>
    <recommendedName>
        <fullName evidence="9">39S ribosomal protein L41, mitochondrial</fullName>
    </recommendedName>
</protein>
<evidence type="ECO:0000313" key="8">
    <source>
        <dbReference type="Proteomes" id="UP001516400"/>
    </source>
</evidence>
<dbReference type="GO" id="GO:1990904">
    <property type="term" value="C:ribonucleoprotein complex"/>
    <property type="evidence" value="ECO:0007669"/>
    <property type="project" value="UniProtKB-KW"/>
</dbReference>
<dbReference type="Proteomes" id="UP001516400">
    <property type="component" value="Unassembled WGS sequence"/>
</dbReference>
<gene>
    <name evidence="7" type="ORF">HHI36_016070</name>
</gene>
<accession>A0ABD2N8A5</accession>
<reference evidence="7 8" key="1">
    <citation type="journal article" date="2021" name="BMC Biol.">
        <title>Horizontally acquired antibacterial genes associated with adaptive radiation of ladybird beetles.</title>
        <authorList>
            <person name="Li H.S."/>
            <person name="Tang X.F."/>
            <person name="Huang Y.H."/>
            <person name="Xu Z.Y."/>
            <person name="Chen M.L."/>
            <person name="Du X.Y."/>
            <person name="Qiu B.Y."/>
            <person name="Chen P.T."/>
            <person name="Zhang W."/>
            <person name="Slipinski A."/>
            <person name="Escalona H.E."/>
            <person name="Waterhouse R.M."/>
            <person name="Zwick A."/>
            <person name="Pang H."/>
        </authorList>
    </citation>
    <scope>NUCLEOTIDE SEQUENCE [LARGE SCALE GENOMIC DNA]</scope>
    <source>
        <strain evidence="7">SYSU2018</strain>
    </source>
</reference>
<dbReference type="InterPro" id="IPR019189">
    <property type="entry name" value="Ribosomal_mL41"/>
</dbReference>
<keyword evidence="4" id="KW-0689">Ribosomal protein</keyword>
<keyword evidence="3" id="KW-0809">Transit peptide</keyword>
<evidence type="ECO:0000313" key="7">
    <source>
        <dbReference type="EMBL" id="KAL3274692.1"/>
    </source>
</evidence>
<keyword evidence="5" id="KW-0496">Mitochondrion</keyword>
<name>A0ABD2N8A5_9CUCU</name>
<comment type="caution">
    <text evidence="7">The sequence shown here is derived from an EMBL/GenBank/DDBJ whole genome shotgun (WGS) entry which is preliminary data.</text>
</comment>
<dbReference type="PANTHER" id="PTHR21338">
    <property type="entry name" value="MITOCHONDRIAL RIBOSOMAL PROTEIN L41"/>
    <property type="match status" value="1"/>
</dbReference>
<comment type="subcellular location">
    <subcellularLocation>
        <location evidence="1">Mitochondrion</location>
    </subcellularLocation>
</comment>
<keyword evidence="8" id="KW-1185">Reference proteome</keyword>
<evidence type="ECO:0000256" key="6">
    <source>
        <dbReference type="ARBA" id="ARBA00023274"/>
    </source>
</evidence>
<comment type="similarity">
    <text evidence="2">Belongs to the mitochondrion-specific ribosomal protein mL41 family.</text>
</comment>
<evidence type="ECO:0000256" key="5">
    <source>
        <dbReference type="ARBA" id="ARBA00023128"/>
    </source>
</evidence>
<evidence type="ECO:0000256" key="2">
    <source>
        <dbReference type="ARBA" id="ARBA00010152"/>
    </source>
</evidence>
<sequence length="166" mass="19298">MIIITISQKLKNKNKHFNFNFKIWKKNFRKFQLFNKRGSRQFKEQQAKNPEPDLFHKRGVRNTGYVDGDKFIMVPEMVPELIVPNLSDCQLKPYVSYRAPDIKQGEFTAEDLFNVVYAPKIAKDFQEEKLNEDGSPKVPSPFEKMTSAEAELKAKQTGTDLFCSKD</sequence>
<keyword evidence="6" id="KW-0687">Ribonucleoprotein</keyword>
<dbReference type="EMBL" id="JABFTP020000062">
    <property type="protein sequence ID" value="KAL3274692.1"/>
    <property type="molecule type" value="Genomic_DNA"/>
</dbReference>
<dbReference type="PANTHER" id="PTHR21338:SF0">
    <property type="entry name" value="LARGE RIBOSOMAL SUBUNIT PROTEIN ML41"/>
    <property type="match status" value="1"/>
</dbReference>
<evidence type="ECO:0000256" key="3">
    <source>
        <dbReference type="ARBA" id="ARBA00022946"/>
    </source>
</evidence>